<keyword evidence="3" id="KW-1185">Reference proteome</keyword>
<evidence type="ECO:0000313" key="3">
    <source>
        <dbReference type="Proteomes" id="UP000789390"/>
    </source>
</evidence>
<dbReference type="Proteomes" id="UP000789390">
    <property type="component" value="Unassembled WGS sequence"/>
</dbReference>
<name>A0A8J2WM91_9CRUS</name>
<proteinExistence type="predicted"/>
<evidence type="ECO:0000313" key="2">
    <source>
        <dbReference type="EMBL" id="CAH0110001.1"/>
    </source>
</evidence>
<sequence length="192" mass="21312">MISYSDKVENFLAGASVNYDYSAYEATTFSIADQSSTSGSKSSLITLKNSDPLFSSLREWLDCRSQCLPDEGILSESKIGLAGCGLQFVEMAASALERVVQNKEEVRHCFKVPLTANALPIHYNQHKNFLDLIQSLGEVGNKYEDYSTLTCEKATSSLQQCMDKLESVEKKIMEVQKISVITAADTEEVRKK</sequence>
<organism evidence="2 3">
    <name type="scientific">Daphnia galeata</name>
    <dbReference type="NCBI Taxonomy" id="27404"/>
    <lineage>
        <taxon>Eukaryota</taxon>
        <taxon>Metazoa</taxon>
        <taxon>Ecdysozoa</taxon>
        <taxon>Arthropoda</taxon>
        <taxon>Crustacea</taxon>
        <taxon>Branchiopoda</taxon>
        <taxon>Diplostraca</taxon>
        <taxon>Cladocera</taxon>
        <taxon>Anomopoda</taxon>
        <taxon>Daphniidae</taxon>
        <taxon>Daphnia</taxon>
    </lineage>
</organism>
<comment type="caution">
    <text evidence="2">The sequence shown here is derived from an EMBL/GenBank/DDBJ whole genome shotgun (WGS) entry which is preliminary data.</text>
</comment>
<gene>
    <name evidence="2" type="ORF">DGAL_LOCUS13495</name>
</gene>
<dbReference type="AlphaFoldDB" id="A0A8J2WM91"/>
<protein>
    <submittedName>
        <fullName evidence="2">Uncharacterized protein</fullName>
    </submittedName>
</protein>
<evidence type="ECO:0000256" key="1">
    <source>
        <dbReference type="SAM" id="Coils"/>
    </source>
</evidence>
<reference evidence="2" key="1">
    <citation type="submission" date="2021-11" db="EMBL/GenBank/DDBJ databases">
        <authorList>
            <person name="Schell T."/>
        </authorList>
    </citation>
    <scope>NUCLEOTIDE SEQUENCE</scope>
    <source>
        <strain evidence="2">M5</strain>
    </source>
</reference>
<dbReference type="EMBL" id="CAKKLH010000298">
    <property type="protein sequence ID" value="CAH0110001.1"/>
    <property type="molecule type" value="Genomic_DNA"/>
</dbReference>
<keyword evidence="1" id="KW-0175">Coiled coil</keyword>
<accession>A0A8J2WM91</accession>
<dbReference type="OrthoDB" id="6360626at2759"/>
<feature type="coiled-coil region" evidence="1">
    <location>
        <begin position="151"/>
        <end position="178"/>
    </location>
</feature>